<accession>A0A7R8VS84</accession>
<organism evidence="6">
    <name type="scientific">Timema douglasi</name>
    <name type="common">Walking stick</name>
    <dbReference type="NCBI Taxonomy" id="61478"/>
    <lineage>
        <taxon>Eukaryota</taxon>
        <taxon>Metazoa</taxon>
        <taxon>Ecdysozoa</taxon>
        <taxon>Arthropoda</taxon>
        <taxon>Hexapoda</taxon>
        <taxon>Insecta</taxon>
        <taxon>Pterygota</taxon>
        <taxon>Neoptera</taxon>
        <taxon>Polyneoptera</taxon>
        <taxon>Phasmatodea</taxon>
        <taxon>Timematodea</taxon>
        <taxon>Timematoidea</taxon>
        <taxon>Timematidae</taxon>
        <taxon>Timema</taxon>
    </lineage>
</organism>
<evidence type="ECO:0000313" key="6">
    <source>
        <dbReference type="EMBL" id="CAD7201680.1"/>
    </source>
</evidence>
<dbReference type="PROSITE" id="PS50157">
    <property type="entry name" value="ZINC_FINGER_C2H2_2"/>
    <property type="match status" value="2"/>
</dbReference>
<dbReference type="EMBL" id="OA568585">
    <property type="protein sequence ID" value="CAD7201680.1"/>
    <property type="molecule type" value="Genomic_DNA"/>
</dbReference>
<name>A0A7R8VS84_TIMDO</name>
<dbReference type="GO" id="GO:0005634">
    <property type="term" value="C:nucleus"/>
    <property type="evidence" value="ECO:0007669"/>
    <property type="project" value="UniProtKB-ARBA"/>
</dbReference>
<feature type="domain" description="C2H2-type" evidence="5">
    <location>
        <begin position="101"/>
        <end position="124"/>
    </location>
</feature>
<proteinExistence type="predicted"/>
<dbReference type="SMART" id="SM00355">
    <property type="entry name" value="ZnF_C2H2"/>
    <property type="match status" value="2"/>
</dbReference>
<dbReference type="FunFam" id="3.30.160.60:FF:000446">
    <property type="entry name" value="Zinc finger protein"/>
    <property type="match status" value="1"/>
</dbReference>
<evidence type="ECO:0000256" key="4">
    <source>
        <dbReference type="PROSITE-ProRule" id="PRU00042"/>
    </source>
</evidence>
<dbReference type="InterPro" id="IPR036236">
    <property type="entry name" value="Znf_C2H2_sf"/>
</dbReference>
<dbReference type="AlphaFoldDB" id="A0A7R8VS84"/>
<evidence type="ECO:0000259" key="5">
    <source>
        <dbReference type="PROSITE" id="PS50157"/>
    </source>
</evidence>
<dbReference type="GO" id="GO:0008270">
    <property type="term" value="F:zinc ion binding"/>
    <property type="evidence" value="ECO:0007669"/>
    <property type="project" value="UniProtKB-KW"/>
</dbReference>
<evidence type="ECO:0000256" key="3">
    <source>
        <dbReference type="ARBA" id="ARBA00022833"/>
    </source>
</evidence>
<evidence type="ECO:0000256" key="1">
    <source>
        <dbReference type="ARBA" id="ARBA00022723"/>
    </source>
</evidence>
<dbReference type="Gene3D" id="3.30.160.60">
    <property type="entry name" value="Classic Zinc Finger"/>
    <property type="match status" value="1"/>
</dbReference>
<dbReference type="Pfam" id="PF13894">
    <property type="entry name" value="zf-C2H2_4"/>
    <property type="match status" value="1"/>
</dbReference>
<gene>
    <name evidence="6" type="ORF">TDIB3V08_LOCUS7875</name>
</gene>
<keyword evidence="1" id="KW-0479">Metal-binding</keyword>
<dbReference type="SUPFAM" id="SSF57667">
    <property type="entry name" value="beta-beta-alpha zinc fingers"/>
    <property type="match status" value="1"/>
</dbReference>
<feature type="domain" description="C2H2-type" evidence="5">
    <location>
        <begin position="75"/>
        <end position="102"/>
    </location>
</feature>
<evidence type="ECO:0000256" key="2">
    <source>
        <dbReference type="ARBA" id="ARBA00022771"/>
    </source>
</evidence>
<keyword evidence="2 4" id="KW-0863">Zinc-finger</keyword>
<dbReference type="InterPro" id="IPR013087">
    <property type="entry name" value="Znf_C2H2_type"/>
</dbReference>
<keyword evidence="3" id="KW-0862">Zinc</keyword>
<reference evidence="6" key="1">
    <citation type="submission" date="2020-11" db="EMBL/GenBank/DDBJ databases">
        <authorList>
            <person name="Tran Van P."/>
        </authorList>
    </citation>
    <scope>NUCLEOTIDE SEQUENCE</scope>
</reference>
<protein>
    <recommendedName>
        <fullName evidence="5">C2H2-type domain-containing protein</fullName>
    </recommendedName>
</protein>
<dbReference type="Pfam" id="PF00096">
    <property type="entry name" value="zf-C2H2"/>
    <property type="match status" value="1"/>
</dbReference>
<dbReference type="PROSITE" id="PS00028">
    <property type="entry name" value="ZINC_FINGER_C2H2_1"/>
    <property type="match status" value="2"/>
</dbReference>
<sequence length="127" mass="14154">MEHRSMDSAVTIGFLREVTTACLSSVSSVKCGLCNMSSRGEEAASQYLLDCAEYSTNACLFVSLGLLWNQGRPRYPCKICGHTYRHKTNLSNHMKSHQGETICHLCRKVFSNKNNLGRHLAQCHGIC</sequence>